<evidence type="ECO:0000256" key="1">
    <source>
        <dbReference type="ARBA" id="ARBA00005896"/>
    </source>
</evidence>
<dbReference type="InterPro" id="IPR003819">
    <property type="entry name" value="TauD/TfdA-like"/>
</dbReference>
<evidence type="ECO:0000256" key="3">
    <source>
        <dbReference type="ARBA" id="ARBA00022964"/>
    </source>
</evidence>
<evidence type="ECO:0000256" key="4">
    <source>
        <dbReference type="ARBA" id="ARBA00023002"/>
    </source>
</evidence>
<feature type="domain" description="TauD/TfdA-like" evidence="6">
    <location>
        <begin position="4"/>
        <end position="269"/>
    </location>
</feature>
<dbReference type="Proteomes" id="UP001629274">
    <property type="component" value="Unassembled WGS sequence"/>
</dbReference>
<dbReference type="GO" id="GO:0051213">
    <property type="term" value="F:dioxygenase activity"/>
    <property type="evidence" value="ECO:0007669"/>
    <property type="project" value="UniProtKB-KW"/>
</dbReference>
<keyword evidence="4" id="KW-0560">Oxidoreductase</keyword>
<keyword evidence="8" id="KW-1185">Reference proteome</keyword>
<evidence type="ECO:0000256" key="5">
    <source>
        <dbReference type="ARBA" id="ARBA00023004"/>
    </source>
</evidence>
<dbReference type="PANTHER" id="PTHR30468">
    <property type="entry name" value="ALPHA-KETOGLUTARATE-DEPENDENT SULFONATE DIOXYGENASE"/>
    <property type="match status" value="1"/>
</dbReference>
<evidence type="ECO:0000259" key="6">
    <source>
        <dbReference type="Pfam" id="PF02668"/>
    </source>
</evidence>
<evidence type="ECO:0000256" key="2">
    <source>
        <dbReference type="ARBA" id="ARBA00022723"/>
    </source>
</evidence>
<dbReference type="Gene3D" id="3.60.130.10">
    <property type="entry name" value="Clavaminate synthase-like"/>
    <property type="match status" value="1"/>
</dbReference>
<dbReference type="InterPro" id="IPR051323">
    <property type="entry name" value="AtsK-like"/>
</dbReference>
<comment type="caution">
    <text evidence="7">The sequence shown here is derived from an EMBL/GenBank/DDBJ whole genome shotgun (WGS) entry which is preliminary data.</text>
</comment>
<proteinExistence type="inferred from homology"/>
<name>A0ABW9BIP0_9BURK</name>
<dbReference type="Pfam" id="PF02668">
    <property type="entry name" value="TauD"/>
    <property type="match status" value="1"/>
</dbReference>
<accession>A0ABW9BIP0</accession>
<organism evidence="7 8">
    <name type="scientific">Paraburkholderia phytofirmans</name>
    <dbReference type="NCBI Taxonomy" id="261302"/>
    <lineage>
        <taxon>Bacteria</taxon>
        <taxon>Pseudomonadati</taxon>
        <taxon>Pseudomonadota</taxon>
        <taxon>Betaproteobacteria</taxon>
        <taxon>Burkholderiales</taxon>
        <taxon>Burkholderiaceae</taxon>
        <taxon>Paraburkholderia</taxon>
    </lineage>
</organism>
<dbReference type="EMBL" id="JAQQDR010000005">
    <property type="protein sequence ID" value="MFM0239767.1"/>
    <property type="molecule type" value="Genomic_DNA"/>
</dbReference>
<dbReference type="RefSeq" id="WP_310699333.1">
    <property type="nucleotide sequence ID" value="NZ_JAQQCK010000012.1"/>
</dbReference>
<gene>
    <name evidence="7" type="ORF">PQR03_16685</name>
</gene>
<reference evidence="7 8" key="1">
    <citation type="journal article" date="2024" name="Chem. Sci.">
        <title>Discovery of megapolipeptins by genome mining of a Burkholderiales bacteria collection.</title>
        <authorList>
            <person name="Paulo B.S."/>
            <person name="Recchia M.J.J."/>
            <person name="Lee S."/>
            <person name="Fergusson C.H."/>
            <person name="Romanowski S.B."/>
            <person name="Hernandez A."/>
            <person name="Krull N."/>
            <person name="Liu D.Y."/>
            <person name="Cavanagh H."/>
            <person name="Bos A."/>
            <person name="Gray C.A."/>
            <person name="Murphy B.T."/>
            <person name="Linington R.G."/>
            <person name="Eustaquio A.S."/>
        </authorList>
    </citation>
    <scope>NUCLEOTIDE SEQUENCE [LARGE SCALE GENOMIC DNA]</scope>
    <source>
        <strain evidence="7 8">RL17-351-BIE-A</strain>
    </source>
</reference>
<keyword evidence="2" id="KW-0479">Metal-binding</keyword>
<evidence type="ECO:0000313" key="7">
    <source>
        <dbReference type="EMBL" id="MFM0239767.1"/>
    </source>
</evidence>
<keyword evidence="3 7" id="KW-0223">Dioxygenase</keyword>
<dbReference type="PANTHER" id="PTHR30468:SF1">
    <property type="entry name" value="ALPHA-KETOGLUTARATE-DEPENDENT SULFONATE DIOXYGENASE"/>
    <property type="match status" value="1"/>
</dbReference>
<sequence>MSIEVRRLTGAGGAEIFGVDLSKKMSAETWQDVHDALLQHHSIFFPDQQMSPEHIIAFMERLGTPTVHPYLKTVNKDYPFVHELRKEPTEKDNYGGAWHTDFTFIEKPVAANSLYSRITPEFGGDTMFCNLYLAYDALSDGMKKLFDGVRLLNATGKYLELVGTTPAARDDAYDTLKNVPPCPHPLFRTIPETGRKCLYVDPGAAIQFENMTVAESRPILDYLVAHLQRPEFQYRYRWRPNVFGVWDNRCLVHYAVNDYAGQLRVMHRMSVMDRERPR</sequence>
<dbReference type="InterPro" id="IPR042098">
    <property type="entry name" value="TauD-like_sf"/>
</dbReference>
<dbReference type="SUPFAM" id="SSF51197">
    <property type="entry name" value="Clavaminate synthase-like"/>
    <property type="match status" value="1"/>
</dbReference>
<keyword evidence="5" id="KW-0408">Iron</keyword>
<protein>
    <submittedName>
        <fullName evidence="7">TauD/TfdA family dioxygenase</fullName>
    </submittedName>
</protein>
<comment type="similarity">
    <text evidence="1">Belongs to the TfdA dioxygenase family.</text>
</comment>
<evidence type="ECO:0000313" key="8">
    <source>
        <dbReference type="Proteomes" id="UP001629274"/>
    </source>
</evidence>